<accession>A0A0C9WRR1</accession>
<feature type="region of interest" description="Disordered" evidence="1">
    <location>
        <begin position="91"/>
        <end position="112"/>
    </location>
</feature>
<proteinExistence type="predicted"/>
<dbReference type="Pfam" id="PF01693">
    <property type="entry name" value="Cauli_VI"/>
    <property type="match status" value="1"/>
</dbReference>
<evidence type="ECO:0000313" key="4">
    <source>
        <dbReference type="Proteomes" id="UP000054477"/>
    </source>
</evidence>
<evidence type="ECO:0000313" key="3">
    <source>
        <dbReference type="EMBL" id="KIJ90583.1"/>
    </source>
</evidence>
<dbReference type="SUPFAM" id="SSF55658">
    <property type="entry name" value="L9 N-domain-like"/>
    <property type="match status" value="1"/>
</dbReference>
<reference evidence="3 4" key="1">
    <citation type="submission" date="2014-04" db="EMBL/GenBank/DDBJ databases">
        <authorList>
            <consortium name="DOE Joint Genome Institute"/>
            <person name="Kuo A."/>
            <person name="Kohler A."/>
            <person name="Nagy L.G."/>
            <person name="Floudas D."/>
            <person name="Copeland A."/>
            <person name="Barry K.W."/>
            <person name="Cichocki N."/>
            <person name="Veneault-Fourrey C."/>
            <person name="LaButti K."/>
            <person name="Lindquist E.A."/>
            <person name="Lipzen A."/>
            <person name="Lundell T."/>
            <person name="Morin E."/>
            <person name="Murat C."/>
            <person name="Sun H."/>
            <person name="Tunlid A."/>
            <person name="Henrissat B."/>
            <person name="Grigoriev I.V."/>
            <person name="Hibbett D.S."/>
            <person name="Martin F."/>
            <person name="Nordberg H.P."/>
            <person name="Cantor M.N."/>
            <person name="Hua S.X."/>
        </authorList>
    </citation>
    <scope>NUCLEOTIDE SEQUENCE [LARGE SCALE GENOMIC DNA]</scope>
    <source>
        <strain evidence="3 4">LaAM-08-1</strain>
    </source>
</reference>
<feature type="region of interest" description="Disordered" evidence="1">
    <location>
        <begin position="214"/>
        <end position="234"/>
    </location>
</feature>
<evidence type="ECO:0000256" key="1">
    <source>
        <dbReference type="SAM" id="MobiDB-lite"/>
    </source>
</evidence>
<dbReference type="InterPro" id="IPR011320">
    <property type="entry name" value="RNase_H1_N"/>
</dbReference>
<feature type="compositionally biased region" description="Polar residues" evidence="1">
    <location>
        <begin position="43"/>
        <end position="53"/>
    </location>
</feature>
<name>A0A0C9WRR1_9AGAR</name>
<organism evidence="3 4">
    <name type="scientific">Laccaria amethystina LaAM-08-1</name>
    <dbReference type="NCBI Taxonomy" id="1095629"/>
    <lineage>
        <taxon>Eukaryota</taxon>
        <taxon>Fungi</taxon>
        <taxon>Dikarya</taxon>
        <taxon>Basidiomycota</taxon>
        <taxon>Agaricomycotina</taxon>
        <taxon>Agaricomycetes</taxon>
        <taxon>Agaricomycetidae</taxon>
        <taxon>Agaricales</taxon>
        <taxon>Agaricineae</taxon>
        <taxon>Hydnangiaceae</taxon>
        <taxon>Laccaria</taxon>
    </lineage>
</organism>
<dbReference type="AlphaFoldDB" id="A0A0C9WRR1"/>
<dbReference type="OrthoDB" id="2675575at2759"/>
<sequence>MRITHPPYPTTPPKSPTARMDAVSEIEVPRNRTPTPSKPQPTAPTGSLLNSDSPITNARLRQMIGNIRAQTPRRAQMLVANASVTPRLDANTSLPGDILHRTPDSESGGSPRTFISPFYDGRSAPPSYASSIAPACSPATIQYRIPTPDSLVCPAGNIRWYFVITRGQEVGIFNDWHSTAARTQGIRGSFQSKYRTWGEALAVYRNASGGPFDMPHNFSSDEGEPDGSGNNPNSDEEDFRLLFQSLNVCTCTDCWERKRAVDLDFAAISLVV</sequence>
<reference evidence="4" key="2">
    <citation type="submission" date="2015-01" db="EMBL/GenBank/DDBJ databases">
        <title>Evolutionary Origins and Diversification of the Mycorrhizal Mutualists.</title>
        <authorList>
            <consortium name="DOE Joint Genome Institute"/>
            <consortium name="Mycorrhizal Genomics Consortium"/>
            <person name="Kohler A."/>
            <person name="Kuo A."/>
            <person name="Nagy L.G."/>
            <person name="Floudas D."/>
            <person name="Copeland A."/>
            <person name="Barry K.W."/>
            <person name="Cichocki N."/>
            <person name="Veneault-Fourrey C."/>
            <person name="LaButti K."/>
            <person name="Lindquist E.A."/>
            <person name="Lipzen A."/>
            <person name="Lundell T."/>
            <person name="Morin E."/>
            <person name="Murat C."/>
            <person name="Riley R."/>
            <person name="Ohm R."/>
            <person name="Sun H."/>
            <person name="Tunlid A."/>
            <person name="Henrissat B."/>
            <person name="Grigoriev I.V."/>
            <person name="Hibbett D.S."/>
            <person name="Martin F."/>
        </authorList>
    </citation>
    <scope>NUCLEOTIDE SEQUENCE [LARGE SCALE GENOMIC DNA]</scope>
    <source>
        <strain evidence="4">LaAM-08-1</strain>
    </source>
</reference>
<dbReference type="EMBL" id="KN839149">
    <property type="protein sequence ID" value="KIJ90583.1"/>
    <property type="molecule type" value="Genomic_DNA"/>
</dbReference>
<feature type="compositionally biased region" description="Pro residues" evidence="1">
    <location>
        <begin position="1"/>
        <end position="15"/>
    </location>
</feature>
<feature type="domain" description="Ribonuclease H1 N-terminal" evidence="2">
    <location>
        <begin position="161"/>
        <end position="201"/>
    </location>
</feature>
<protein>
    <recommendedName>
        <fullName evidence="2">Ribonuclease H1 N-terminal domain-containing protein</fullName>
    </recommendedName>
</protein>
<gene>
    <name evidence="3" type="ORF">K443DRAFT_15100</name>
</gene>
<dbReference type="Proteomes" id="UP000054477">
    <property type="component" value="Unassembled WGS sequence"/>
</dbReference>
<feature type="region of interest" description="Disordered" evidence="1">
    <location>
        <begin position="1"/>
        <end position="53"/>
    </location>
</feature>
<evidence type="ECO:0000259" key="2">
    <source>
        <dbReference type="Pfam" id="PF01693"/>
    </source>
</evidence>
<keyword evidence="4" id="KW-1185">Reference proteome</keyword>
<dbReference type="InterPro" id="IPR009027">
    <property type="entry name" value="Ribosomal_bL9/RNase_H1_N"/>
</dbReference>
<dbReference type="HOGENOM" id="CLU_1023313_0_0_1"/>